<sequence length="108" mass="12541">MQFLPSFRSFRNQQKILKNIAARLCTEELYPVPIAQGFVRWLQHSGETTVNDRMLKGSGQRPQYSPYGQLHMRLGSVFDHPLFGWSNYDGNKSPKHGLWVQGYFILLL</sequence>
<reference evidence="1 2" key="1">
    <citation type="journal article" date="2019" name="Sci. Rep.">
        <title>Orb-weaving spider Araneus ventricosus genome elucidates the spidroin gene catalogue.</title>
        <authorList>
            <person name="Kono N."/>
            <person name="Nakamura H."/>
            <person name="Ohtoshi R."/>
            <person name="Moran D.A.P."/>
            <person name="Shinohara A."/>
            <person name="Yoshida Y."/>
            <person name="Fujiwara M."/>
            <person name="Mori M."/>
            <person name="Tomita M."/>
            <person name="Arakawa K."/>
        </authorList>
    </citation>
    <scope>NUCLEOTIDE SEQUENCE [LARGE SCALE GENOMIC DNA]</scope>
</reference>
<keyword evidence="2" id="KW-1185">Reference proteome</keyword>
<name>A0A4Y2B7P4_ARAVE</name>
<dbReference type="Proteomes" id="UP000499080">
    <property type="component" value="Unassembled WGS sequence"/>
</dbReference>
<accession>A0A4Y2B7P4</accession>
<organism evidence="1 2">
    <name type="scientific">Araneus ventricosus</name>
    <name type="common">Orbweaver spider</name>
    <name type="synonym">Epeira ventricosa</name>
    <dbReference type="NCBI Taxonomy" id="182803"/>
    <lineage>
        <taxon>Eukaryota</taxon>
        <taxon>Metazoa</taxon>
        <taxon>Ecdysozoa</taxon>
        <taxon>Arthropoda</taxon>
        <taxon>Chelicerata</taxon>
        <taxon>Arachnida</taxon>
        <taxon>Araneae</taxon>
        <taxon>Araneomorphae</taxon>
        <taxon>Entelegynae</taxon>
        <taxon>Araneoidea</taxon>
        <taxon>Araneidae</taxon>
        <taxon>Araneus</taxon>
    </lineage>
</organism>
<gene>
    <name evidence="1" type="ORF">AVEN_30605_1</name>
</gene>
<protein>
    <submittedName>
        <fullName evidence="1">Uncharacterized protein</fullName>
    </submittedName>
</protein>
<dbReference type="EMBL" id="BGPR01082649">
    <property type="protein sequence ID" value="GBL88028.1"/>
    <property type="molecule type" value="Genomic_DNA"/>
</dbReference>
<evidence type="ECO:0000313" key="2">
    <source>
        <dbReference type="Proteomes" id="UP000499080"/>
    </source>
</evidence>
<dbReference type="AlphaFoldDB" id="A0A4Y2B7P4"/>
<comment type="caution">
    <text evidence="1">The sequence shown here is derived from an EMBL/GenBank/DDBJ whole genome shotgun (WGS) entry which is preliminary data.</text>
</comment>
<evidence type="ECO:0000313" key="1">
    <source>
        <dbReference type="EMBL" id="GBL88028.1"/>
    </source>
</evidence>
<proteinExistence type="predicted"/>